<dbReference type="STRING" id="1278073.MYSTI_05817"/>
<evidence type="ECO:0000313" key="3">
    <source>
        <dbReference type="Proteomes" id="UP000011131"/>
    </source>
</evidence>
<evidence type="ECO:0000313" key="2">
    <source>
        <dbReference type="EMBL" id="AGC47093.1"/>
    </source>
</evidence>
<proteinExistence type="predicted"/>
<organism evidence="2 3">
    <name type="scientific">Myxococcus stipitatus (strain DSM 14675 / JCM 12634 / Mx s8)</name>
    <dbReference type="NCBI Taxonomy" id="1278073"/>
    <lineage>
        <taxon>Bacteria</taxon>
        <taxon>Pseudomonadati</taxon>
        <taxon>Myxococcota</taxon>
        <taxon>Myxococcia</taxon>
        <taxon>Myxococcales</taxon>
        <taxon>Cystobacterineae</taxon>
        <taxon>Myxococcaceae</taxon>
        <taxon>Myxococcus</taxon>
    </lineage>
</organism>
<dbReference type="OrthoDB" id="5718261at2"/>
<dbReference type="HOGENOM" id="CLU_311869_0_0_7"/>
<reference evidence="2 3" key="1">
    <citation type="journal article" date="2013" name="Genome Announc.">
        <title>Complete genome sequence of Myxococcus stipitatus strain DSM 14675, a fruiting myxobacterium.</title>
        <authorList>
            <person name="Huntley S."/>
            <person name="Kneip S."/>
            <person name="Treuner-Lange A."/>
            <person name="Sogaard-Andersen L."/>
        </authorList>
    </citation>
    <scope>NUCLEOTIDE SEQUENCE [LARGE SCALE GENOMIC DNA]</scope>
    <source>
        <strain evidence="3">DSM 14675 / JCM 12634 / Mx s8</strain>
    </source>
</reference>
<evidence type="ECO:0000256" key="1">
    <source>
        <dbReference type="SAM" id="MobiDB-lite"/>
    </source>
</evidence>
<protein>
    <submittedName>
        <fullName evidence="2">Uncharacterized protein</fullName>
    </submittedName>
</protein>
<name>L7UGD2_MYXSD</name>
<dbReference type="KEGG" id="msd:MYSTI_05817"/>
<sequence length="941" mass="95972">MWSGVIAVMVAGAAAANVVILNPGEVRGQVSFGSRPLSSFSLELRSGEGLTTDKGFSSSPYSMPVESGQSYQPRLRARLDHPAGMTSLLDVARWSVVPVDNQTGPSTLDFVYPTPFDITASLTVMGGSIERYELSAAANGPQENYWATAAHDLGGSPSSVTRVFPMIPTNQVNVVGRVFLRTSSGTQVIRSLGVQTINLLAGQNTVSWVVDLSNTGHLAGTLDIDPGAPVSFHKLFFKGVGTLEGPGPSGDIQLSARAPYNLELPPGLYDVYLRTYYLPDNQSSDSKAHRVTITTGGTTSLNFSDPLGAAQVPLLISGLLSNADLTQARMFLARHDLLASVHTEAESTTLTNGRLEFLLPHGDWKRERISLSFIDDTQPAAPLNAWVHRSYHTGTPPPVTVPAFSTVSFSTELIPLVRTRLYFDVRESSATAPEILFTYPSVSLLRTHYAPGNGGRWESSAKSTGSGTPKSLSSVTLIAEPGTYNLHATANIDGASIEFANQNITIAEPTLTPPGSNVSVTPISRTDLQVNVTFPTVSGGGLTTVVESPLAPELPQGLKSFCADGASAEGIDCTPLFYDIDTTAQFTQATVCIRRKLQGTNALAQFLRLYHYDKDAPPSGQWEELPPPPGQEPAFDCSEDPAACGCISEAACGINPAAEPPVTVIRVCGVTTGFSPFAVAAKPVSFTNTVNGVEYTGPTGPPALQTWTAEGSGMYRITATGASGASAAAGLAGGCGAKVSGVFTLQANDTLHMLVGQKGTATTYSAGGGGGSFVTLNGGPLLIAGGGGGLRSGALVPGRNGSTGTAGTAGSTNSSYASGFIAGGTNGLGGTRGVAYGSGGGGWSGNGASDGTYGEGGFSFQSGGKGGAGKTCGGLAHGGYGGGGAGNGCYGGGGGGGYSGGGGGRVGGGGGSLNTGTLPKQAEGECTPNGHGFITIEPVAP</sequence>
<gene>
    <name evidence="2" type="ordered locus">MYSTI_05817</name>
</gene>
<keyword evidence="3" id="KW-1185">Reference proteome</keyword>
<dbReference type="EMBL" id="CP004025">
    <property type="protein sequence ID" value="AGC47093.1"/>
    <property type="molecule type" value="Genomic_DNA"/>
</dbReference>
<dbReference type="eggNOG" id="ENOG5032DKS">
    <property type="taxonomic scope" value="Bacteria"/>
</dbReference>
<dbReference type="Proteomes" id="UP000011131">
    <property type="component" value="Chromosome"/>
</dbReference>
<dbReference type="AlphaFoldDB" id="L7UGD2"/>
<accession>L7UGD2</accession>
<feature type="region of interest" description="Disordered" evidence="1">
    <location>
        <begin position="912"/>
        <end position="941"/>
    </location>
</feature>
<dbReference type="PATRIC" id="fig|1278073.3.peg.5896"/>